<dbReference type="SMART" id="SM00904">
    <property type="entry name" value="Flavokinase"/>
    <property type="match status" value="1"/>
</dbReference>
<evidence type="ECO:0000256" key="1">
    <source>
        <dbReference type="ARBA" id="ARBA00004726"/>
    </source>
</evidence>
<keyword evidence="11" id="KW-0511">Multifunctional enzyme</keyword>
<dbReference type="EC" id="2.7.1.26" evidence="14"/>
<evidence type="ECO:0000256" key="2">
    <source>
        <dbReference type="ARBA" id="ARBA00005201"/>
    </source>
</evidence>
<evidence type="ECO:0000259" key="15">
    <source>
        <dbReference type="SMART" id="SM00904"/>
    </source>
</evidence>
<evidence type="ECO:0000256" key="8">
    <source>
        <dbReference type="ARBA" id="ARBA00022777"/>
    </source>
</evidence>
<keyword evidence="6 14" id="KW-0548">Nucleotidyltransferase</keyword>
<dbReference type="InterPro" id="IPR023468">
    <property type="entry name" value="Riboflavin_kinase"/>
</dbReference>
<evidence type="ECO:0000256" key="3">
    <source>
        <dbReference type="ARBA" id="ARBA00022630"/>
    </source>
</evidence>
<comment type="caution">
    <text evidence="16">The sequence shown here is derived from an EMBL/GenBank/DDBJ whole genome shotgun (WGS) entry which is preliminary data.</text>
</comment>
<gene>
    <name evidence="16" type="ORF">H6G05_08490</name>
</gene>
<proteinExistence type="inferred from homology"/>
<dbReference type="InterPro" id="IPR015864">
    <property type="entry name" value="FAD_synthase"/>
</dbReference>
<organism evidence="16 17">
    <name type="scientific">Phormidium tenue FACHB-1050</name>
    <dbReference type="NCBI Taxonomy" id="2692857"/>
    <lineage>
        <taxon>Bacteria</taxon>
        <taxon>Bacillati</taxon>
        <taxon>Cyanobacteriota</taxon>
        <taxon>Cyanophyceae</taxon>
        <taxon>Oscillatoriophycideae</taxon>
        <taxon>Oscillatoriales</taxon>
        <taxon>Oscillatoriaceae</taxon>
        <taxon>Phormidium</taxon>
    </lineage>
</organism>
<dbReference type="InterPro" id="IPR023465">
    <property type="entry name" value="Riboflavin_kinase_dom_sf"/>
</dbReference>
<sequence length="340" mass="37903">MLSVRVIFDPTQISRPTAIALGNFDGVHVGHRQVIAPILPTSLSDRYPNLTSTVVSFSPHPQEFFSQKQRSLLAPLDEKVALFKALGVEQLVLLPFDADLAKLTAAEFIQQILIDSLQVELISVGFDFHFGQKRQGNVTDLQNIWGDRLTVVPEQTMRFGEGEQPPVRISSSNIRTALAQGEIDLANSLLGRPYNLVGRVVQGKQLGRTIGFPTANLELPTQKCLPRDGVYAVQATVNHPDVETQSQILGVMNIGLRPTVDGDQRSVEVHLFNWQGDLYDQMLSVNLIQFIRPERKFDSLDALKSQIQSDCQSALNYLPPYRQQMVMSFPRNLYGNVIPS</sequence>
<evidence type="ECO:0000256" key="12">
    <source>
        <dbReference type="ARBA" id="ARBA00047880"/>
    </source>
</evidence>
<comment type="pathway">
    <text evidence="1 14">Cofactor biosynthesis; FAD biosynthesis; FAD from FMN: step 1/1.</text>
</comment>
<evidence type="ECO:0000256" key="9">
    <source>
        <dbReference type="ARBA" id="ARBA00022827"/>
    </source>
</evidence>
<dbReference type="Proteomes" id="UP000618445">
    <property type="component" value="Unassembled WGS sequence"/>
</dbReference>
<dbReference type="Pfam" id="PF01687">
    <property type="entry name" value="Flavokinase"/>
    <property type="match status" value="1"/>
</dbReference>
<dbReference type="Pfam" id="PF06574">
    <property type="entry name" value="FAD_syn"/>
    <property type="match status" value="1"/>
</dbReference>
<protein>
    <recommendedName>
        <fullName evidence="14">Riboflavin biosynthesis protein</fullName>
    </recommendedName>
    <domain>
        <recommendedName>
            <fullName evidence="14">Riboflavin kinase</fullName>
            <ecNumber evidence="14">2.7.1.26</ecNumber>
        </recommendedName>
        <alternativeName>
            <fullName evidence="14">Flavokinase</fullName>
        </alternativeName>
    </domain>
    <domain>
        <recommendedName>
            <fullName evidence="14">FMN adenylyltransferase</fullName>
            <ecNumber evidence="14">2.7.7.2</ecNumber>
        </recommendedName>
        <alternativeName>
            <fullName evidence="14">FAD pyrophosphorylase</fullName>
        </alternativeName>
        <alternativeName>
            <fullName evidence="14">FAD synthase</fullName>
        </alternativeName>
    </domain>
</protein>
<evidence type="ECO:0000313" key="17">
    <source>
        <dbReference type="Proteomes" id="UP000618445"/>
    </source>
</evidence>
<dbReference type="EMBL" id="JACJQY010000010">
    <property type="protein sequence ID" value="MBD2316883.1"/>
    <property type="molecule type" value="Genomic_DNA"/>
</dbReference>
<name>A0ABR8C813_9CYAN</name>
<comment type="catalytic activity">
    <reaction evidence="13 14">
        <text>FMN + ATP + H(+) = FAD + diphosphate</text>
        <dbReference type="Rhea" id="RHEA:17237"/>
        <dbReference type="ChEBI" id="CHEBI:15378"/>
        <dbReference type="ChEBI" id="CHEBI:30616"/>
        <dbReference type="ChEBI" id="CHEBI:33019"/>
        <dbReference type="ChEBI" id="CHEBI:57692"/>
        <dbReference type="ChEBI" id="CHEBI:58210"/>
        <dbReference type="EC" id="2.7.7.2"/>
    </reaction>
</comment>
<keyword evidence="4 14" id="KW-0288">FMN</keyword>
<keyword evidence="3 14" id="KW-0285">Flavoprotein</keyword>
<evidence type="ECO:0000256" key="11">
    <source>
        <dbReference type="ARBA" id="ARBA00023268"/>
    </source>
</evidence>
<comment type="pathway">
    <text evidence="2 14">Cofactor biosynthesis; FMN biosynthesis; FMN from riboflavin (ATP route): step 1/1.</text>
</comment>
<dbReference type="PANTHER" id="PTHR22749">
    <property type="entry name" value="RIBOFLAVIN KINASE/FMN ADENYLYLTRANSFERASE"/>
    <property type="match status" value="1"/>
</dbReference>
<dbReference type="InterPro" id="IPR014729">
    <property type="entry name" value="Rossmann-like_a/b/a_fold"/>
</dbReference>
<dbReference type="PANTHER" id="PTHR22749:SF6">
    <property type="entry name" value="RIBOFLAVIN KINASE"/>
    <property type="match status" value="1"/>
</dbReference>
<evidence type="ECO:0000256" key="5">
    <source>
        <dbReference type="ARBA" id="ARBA00022679"/>
    </source>
</evidence>
<dbReference type="InterPro" id="IPR002606">
    <property type="entry name" value="Riboflavin_kinase_bac"/>
</dbReference>
<dbReference type="NCBIfam" id="TIGR00083">
    <property type="entry name" value="ribF"/>
    <property type="match status" value="1"/>
</dbReference>
<evidence type="ECO:0000256" key="6">
    <source>
        <dbReference type="ARBA" id="ARBA00022695"/>
    </source>
</evidence>
<reference evidence="16 17" key="1">
    <citation type="journal article" date="2020" name="ISME J.">
        <title>Comparative genomics reveals insights into cyanobacterial evolution and habitat adaptation.</title>
        <authorList>
            <person name="Chen M.Y."/>
            <person name="Teng W.K."/>
            <person name="Zhao L."/>
            <person name="Hu C.X."/>
            <person name="Zhou Y.K."/>
            <person name="Han B.P."/>
            <person name="Song L.R."/>
            <person name="Shu W.S."/>
        </authorList>
    </citation>
    <scope>NUCLEOTIDE SEQUENCE [LARGE SCALE GENOMIC DNA]</scope>
    <source>
        <strain evidence="16 17">FACHB-1050</strain>
    </source>
</reference>
<dbReference type="Gene3D" id="2.40.30.30">
    <property type="entry name" value="Riboflavin kinase-like"/>
    <property type="match status" value="1"/>
</dbReference>
<evidence type="ECO:0000256" key="7">
    <source>
        <dbReference type="ARBA" id="ARBA00022741"/>
    </source>
</evidence>
<dbReference type="InterPro" id="IPR015865">
    <property type="entry name" value="Riboflavin_kinase_bac/euk"/>
</dbReference>
<dbReference type="RefSeq" id="WP_190577760.1">
    <property type="nucleotide sequence ID" value="NZ_CAWPQU010000002.1"/>
</dbReference>
<evidence type="ECO:0000256" key="13">
    <source>
        <dbReference type="ARBA" id="ARBA00049494"/>
    </source>
</evidence>
<dbReference type="EC" id="2.7.7.2" evidence="14"/>
<comment type="similarity">
    <text evidence="14">Belongs to the ribF family.</text>
</comment>
<dbReference type="CDD" id="cd02064">
    <property type="entry name" value="FAD_synthetase_N"/>
    <property type="match status" value="1"/>
</dbReference>
<dbReference type="SUPFAM" id="SSF52374">
    <property type="entry name" value="Nucleotidylyl transferase"/>
    <property type="match status" value="1"/>
</dbReference>
<dbReference type="GO" id="GO:0003919">
    <property type="term" value="F:FMN adenylyltransferase activity"/>
    <property type="evidence" value="ECO:0007669"/>
    <property type="project" value="UniProtKB-EC"/>
</dbReference>
<dbReference type="Gene3D" id="3.40.50.620">
    <property type="entry name" value="HUPs"/>
    <property type="match status" value="1"/>
</dbReference>
<keyword evidence="10 14" id="KW-0067">ATP-binding</keyword>
<evidence type="ECO:0000256" key="14">
    <source>
        <dbReference type="PIRNR" id="PIRNR004491"/>
    </source>
</evidence>
<dbReference type="GO" id="GO:0008531">
    <property type="term" value="F:riboflavin kinase activity"/>
    <property type="evidence" value="ECO:0007669"/>
    <property type="project" value="UniProtKB-EC"/>
</dbReference>
<keyword evidence="9 14" id="KW-0274">FAD</keyword>
<dbReference type="SUPFAM" id="SSF82114">
    <property type="entry name" value="Riboflavin kinase-like"/>
    <property type="match status" value="1"/>
</dbReference>
<dbReference type="NCBIfam" id="NF004160">
    <property type="entry name" value="PRK05627.1-3"/>
    <property type="match status" value="1"/>
</dbReference>
<feature type="domain" description="Riboflavin kinase" evidence="15">
    <location>
        <begin position="189"/>
        <end position="319"/>
    </location>
</feature>
<dbReference type="PIRSF" id="PIRSF004491">
    <property type="entry name" value="FAD_Synth"/>
    <property type="match status" value="1"/>
</dbReference>
<accession>A0ABR8C813</accession>
<keyword evidence="8 14" id="KW-0418">Kinase</keyword>
<evidence type="ECO:0000256" key="10">
    <source>
        <dbReference type="ARBA" id="ARBA00022840"/>
    </source>
</evidence>
<comment type="catalytic activity">
    <reaction evidence="12 14">
        <text>riboflavin + ATP = FMN + ADP + H(+)</text>
        <dbReference type="Rhea" id="RHEA:14357"/>
        <dbReference type="ChEBI" id="CHEBI:15378"/>
        <dbReference type="ChEBI" id="CHEBI:30616"/>
        <dbReference type="ChEBI" id="CHEBI:57986"/>
        <dbReference type="ChEBI" id="CHEBI:58210"/>
        <dbReference type="ChEBI" id="CHEBI:456216"/>
        <dbReference type="EC" id="2.7.1.26"/>
    </reaction>
</comment>
<dbReference type="NCBIfam" id="NF004162">
    <property type="entry name" value="PRK05627.1-5"/>
    <property type="match status" value="1"/>
</dbReference>
<keyword evidence="5 14" id="KW-0808">Transferase</keyword>
<keyword evidence="17" id="KW-1185">Reference proteome</keyword>
<evidence type="ECO:0000313" key="16">
    <source>
        <dbReference type="EMBL" id="MBD2316883.1"/>
    </source>
</evidence>
<keyword evidence="7 14" id="KW-0547">Nucleotide-binding</keyword>
<evidence type="ECO:0000256" key="4">
    <source>
        <dbReference type="ARBA" id="ARBA00022643"/>
    </source>
</evidence>